<dbReference type="Pfam" id="PF09840">
    <property type="entry name" value="DUF2067"/>
    <property type="match status" value="1"/>
</dbReference>
<accession>A0A7C4B979</accession>
<reference evidence="1" key="1">
    <citation type="journal article" date="2020" name="mSystems">
        <title>Genome- and Community-Level Interaction Insights into Carbon Utilization and Element Cycling Functions of Hydrothermarchaeota in Hydrothermal Sediment.</title>
        <authorList>
            <person name="Zhou Z."/>
            <person name="Liu Y."/>
            <person name="Xu W."/>
            <person name="Pan J."/>
            <person name="Luo Z.H."/>
            <person name="Li M."/>
        </authorList>
    </citation>
    <scope>NUCLEOTIDE SEQUENCE [LARGE SCALE GENOMIC DNA]</scope>
    <source>
        <strain evidence="1">SpSt-735</strain>
    </source>
</reference>
<dbReference type="EMBL" id="DTFI01000078">
    <property type="protein sequence ID" value="HGI43353.1"/>
    <property type="molecule type" value="Genomic_DNA"/>
</dbReference>
<evidence type="ECO:0000313" key="1">
    <source>
        <dbReference type="EMBL" id="HGI43353.1"/>
    </source>
</evidence>
<name>A0A7C4B979_THEPE</name>
<proteinExistence type="predicted"/>
<comment type="caution">
    <text evidence="1">The sequence shown here is derived from an EMBL/GenBank/DDBJ whole genome shotgun (WGS) entry which is preliminary data.</text>
</comment>
<sequence>MRGVTLTLSFTSSEEAVRFLEALTKVLRGKVILGEVKVDKVKIFIPYSEDYQETVRKVKLLYMEVRGSSRVGLRRYDPVTILSVANLEIAIPLQALVDALRLSGRKASMEGATIVTDASFNEIVRLAEKLSLHYSEAVRTGLPAPLRRFVAAAAACSNLSVQKILDILEQKGLIKRGDGILPASTLEAIYRELEKMVSTGSGQ</sequence>
<dbReference type="AlphaFoldDB" id="A0A7C4B979"/>
<dbReference type="InterPro" id="IPR019202">
    <property type="entry name" value="DUF2067"/>
</dbReference>
<organism evidence="1">
    <name type="scientific">Thermofilum pendens</name>
    <dbReference type="NCBI Taxonomy" id="2269"/>
    <lineage>
        <taxon>Archaea</taxon>
        <taxon>Thermoproteota</taxon>
        <taxon>Thermoprotei</taxon>
        <taxon>Thermofilales</taxon>
        <taxon>Thermofilaceae</taxon>
        <taxon>Thermofilum</taxon>
    </lineage>
</organism>
<protein>
    <submittedName>
        <fullName evidence="1">DUF2067 domain-containing protein</fullName>
    </submittedName>
</protein>
<gene>
    <name evidence="1" type="ORF">ENV17_03075</name>
</gene>